<comment type="caution">
    <text evidence="1">The sequence shown here is derived from an EMBL/GenBank/DDBJ whole genome shotgun (WGS) entry which is preliminary data.</text>
</comment>
<reference evidence="1 2" key="1">
    <citation type="submission" date="2014-09" db="EMBL/GenBank/DDBJ databases">
        <title>Sporocytophaga myxococcoides PG-01 genome sequencing.</title>
        <authorList>
            <person name="Liu L."/>
            <person name="Gao P.J."/>
            <person name="Chen G.J."/>
            <person name="Wang L.S."/>
        </authorList>
    </citation>
    <scope>NUCLEOTIDE SEQUENCE [LARGE SCALE GENOMIC DNA]</scope>
    <source>
        <strain evidence="1 2">PG-01</strain>
    </source>
</reference>
<gene>
    <name evidence="1" type="ORF">MYP_3513</name>
</gene>
<evidence type="ECO:0000313" key="2">
    <source>
        <dbReference type="Proteomes" id="UP000030185"/>
    </source>
</evidence>
<sequence length="143" mass="16065">MVVIFIPLEAGISQVTKAQTKQFLTRTNKAITTAHSAIKRGKVYNGDYVNALRHQQFAKKMYIRNQYQKAIYHSKKARSLAFKTITDNSARIPSECNITKEEKAMIGTSVPSDRVLAEEIALDGQHNLKDTDVIDKTVDLTLP</sequence>
<dbReference type="AlphaFoldDB" id="A0A098LIL0"/>
<proteinExistence type="predicted"/>
<accession>A0A098LIL0</accession>
<dbReference type="EMBL" id="BBLT01000007">
    <property type="protein sequence ID" value="GAL86284.1"/>
    <property type="molecule type" value="Genomic_DNA"/>
</dbReference>
<name>A0A098LIL0_9BACT</name>
<evidence type="ECO:0000313" key="1">
    <source>
        <dbReference type="EMBL" id="GAL86284.1"/>
    </source>
</evidence>
<protein>
    <submittedName>
        <fullName evidence="1">Uncharacterized protein</fullName>
    </submittedName>
</protein>
<organism evidence="1 2">
    <name type="scientific">Sporocytophaga myxococcoides</name>
    <dbReference type="NCBI Taxonomy" id="153721"/>
    <lineage>
        <taxon>Bacteria</taxon>
        <taxon>Pseudomonadati</taxon>
        <taxon>Bacteroidota</taxon>
        <taxon>Cytophagia</taxon>
        <taxon>Cytophagales</taxon>
        <taxon>Cytophagaceae</taxon>
        <taxon>Sporocytophaga</taxon>
    </lineage>
</organism>
<keyword evidence="2" id="KW-1185">Reference proteome</keyword>
<dbReference type="Proteomes" id="UP000030185">
    <property type="component" value="Unassembled WGS sequence"/>
</dbReference>